<proteinExistence type="predicted"/>
<dbReference type="STRING" id="521013.SAMN04488567_1233"/>
<reference evidence="3" key="1">
    <citation type="submission" date="2016-10" db="EMBL/GenBank/DDBJ databases">
        <authorList>
            <person name="Varghese N."/>
            <person name="Submissions S."/>
        </authorList>
    </citation>
    <scope>NUCLEOTIDE SEQUENCE [LARGE SCALE GENOMIC DNA]</scope>
    <source>
        <strain evidence="3">DSM 21424</strain>
    </source>
</reference>
<name>A0A1G7B3C3_9RHOB</name>
<evidence type="ECO:0000259" key="1">
    <source>
        <dbReference type="SMART" id="SM00421"/>
    </source>
</evidence>
<dbReference type="AlphaFoldDB" id="A0A1G7B3C3"/>
<sequence length="368" mass="40099">MRVFDPEAVTSDLRGLALAALLGETRWEDFLDRLRLVLPNGAATLFYHDSATDRGAFSLAAGLSDEALSAYSSRYSALNPWMAAATRRPIGLATPDSAMFCRQALQRTEFYNDYLRPNHLQGAVGITIDRRESCNFFLSVLGDTPETAEHREILAILRSLVPDLRRAFEFHRRVPLLADGPDVEGAALPGALALGPRRRLHGASGLARTELERGRALSVSCAGRVEFRDRRIADHADLCLAWLCSRQAAPAPRVFLTARPPGLPLKVTVMARPWADGAQYFRGPECVILVEPGARPAANLAEVAHHYGLTPAELRLATGLLAGLSLSEIAADAGVTVETARSHLRALFAKTETHRQPDLVRLLMALAC</sequence>
<dbReference type="InterPro" id="IPR000792">
    <property type="entry name" value="Tscrpt_reg_LuxR_C"/>
</dbReference>
<dbReference type="GO" id="GO:0003677">
    <property type="term" value="F:DNA binding"/>
    <property type="evidence" value="ECO:0007669"/>
    <property type="project" value="UniProtKB-KW"/>
</dbReference>
<keyword evidence="3" id="KW-1185">Reference proteome</keyword>
<dbReference type="GO" id="GO:0006355">
    <property type="term" value="P:regulation of DNA-templated transcription"/>
    <property type="evidence" value="ECO:0007669"/>
    <property type="project" value="InterPro"/>
</dbReference>
<dbReference type="Proteomes" id="UP000198922">
    <property type="component" value="Unassembled WGS sequence"/>
</dbReference>
<keyword evidence="2" id="KW-0238">DNA-binding</keyword>
<evidence type="ECO:0000313" key="2">
    <source>
        <dbReference type="EMBL" id="SDE21521.1"/>
    </source>
</evidence>
<dbReference type="EMBL" id="FNAT01000001">
    <property type="protein sequence ID" value="SDE21521.1"/>
    <property type="molecule type" value="Genomic_DNA"/>
</dbReference>
<organism evidence="2 3">
    <name type="scientific">Limimaricola pyoseonensis</name>
    <dbReference type="NCBI Taxonomy" id="521013"/>
    <lineage>
        <taxon>Bacteria</taxon>
        <taxon>Pseudomonadati</taxon>
        <taxon>Pseudomonadota</taxon>
        <taxon>Alphaproteobacteria</taxon>
        <taxon>Rhodobacterales</taxon>
        <taxon>Paracoccaceae</taxon>
        <taxon>Limimaricola</taxon>
    </lineage>
</organism>
<dbReference type="Gene3D" id="1.10.10.10">
    <property type="entry name" value="Winged helix-like DNA-binding domain superfamily/Winged helix DNA-binding domain"/>
    <property type="match status" value="1"/>
</dbReference>
<feature type="domain" description="HTH luxR-type" evidence="1">
    <location>
        <begin position="306"/>
        <end position="363"/>
    </location>
</feature>
<evidence type="ECO:0000313" key="3">
    <source>
        <dbReference type="Proteomes" id="UP000198922"/>
    </source>
</evidence>
<protein>
    <submittedName>
        <fullName evidence="2">DNA-binding transcriptional regulator, CsgD family</fullName>
    </submittedName>
</protein>
<dbReference type="OrthoDB" id="4457864at2"/>
<accession>A0A1G7B3C3</accession>
<dbReference type="SUPFAM" id="SSF46894">
    <property type="entry name" value="C-terminal effector domain of the bipartite response regulators"/>
    <property type="match status" value="1"/>
</dbReference>
<dbReference type="InterPro" id="IPR016032">
    <property type="entry name" value="Sig_transdc_resp-reg_C-effctor"/>
</dbReference>
<dbReference type="RefSeq" id="WP_131802619.1">
    <property type="nucleotide sequence ID" value="NZ_FNAT01000001.1"/>
</dbReference>
<dbReference type="SMART" id="SM00421">
    <property type="entry name" value="HTH_LUXR"/>
    <property type="match status" value="1"/>
</dbReference>
<dbReference type="InterPro" id="IPR036388">
    <property type="entry name" value="WH-like_DNA-bd_sf"/>
</dbReference>
<gene>
    <name evidence="2" type="ORF">SAMN04488567_1233</name>
</gene>